<dbReference type="EMBL" id="CM042058">
    <property type="protein sequence ID" value="KAI3684985.1"/>
    <property type="molecule type" value="Genomic_DNA"/>
</dbReference>
<evidence type="ECO:0000313" key="2">
    <source>
        <dbReference type="Proteomes" id="UP001055879"/>
    </source>
</evidence>
<proteinExistence type="predicted"/>
<sequence length="201" mass="22787">MVSIRCDVFVFAITFILLHFVVNSLQDTEKMVSVARDKFEERTTVLSRQEKDALKAVPRRVDVMMNVKVIGGRKTMKMVHEEEINGEEMASKKASPSSANPRNGDDKVSKASFSNANPRNGDDKVPKNASSSSNPRNDNKVPKASSLRANPRNGDHKVPKRQKKIYHHDHEHHHVEVKMRSTFMALNADYHVPRSHPPRNN</sequence>
<protein>
    <submittedName>
        <fullName evidence="1">Uncharacterized protein</fullName>
    </submittedName>
</protein>
<dbReference type="Proteomes" id="UP001055879">
    <property type="component" value="Linkage Group LG12"/>
</dbReference>
<reference evidence="1 2" key="2">
    <citation type="journal article" date="2022" name="Mol. Ecol. Resour.">
        <title>The genomes of chicory, endive, great burdock and yacon provide insights into Asteraceae paleo-polyploidization history and plant inulin production.</title>
        <authorList>
            <person name="Fan W."/>
            <person name="Wang S."/>
            <person name="Wang H."/>
            <person name="Wang A."/>
            <person name="Jiang F."/>
            <person name="Liu H."/>
            <person name="Zhao H."/>
            <person name="Xu D."/>
            <person name="Zhang Y."/>
        </authorList>
    </citation>
    <scope>NUCLEOTIDE SEQUENCE [LARGE SCALE GENOMIC DNA]</scope>
    <source>
        <strain evidence="2">cv. Niubang</strain>
    </source>
</reference>
<comment type="caution">
    <text evidence="1">The sequence shown here is derived from an EMBL/GenBank/DDBJ whole genome shotgun (WGS) entry which is preliminary data.</text>
</comment>
<keyword evidence="2" id="KW-1185">Reference proteome</keyword>
<name>A0ACB8YLU0_ARCLA</name>
<organism evidence="1 2">
    <name type="scientific">Arctium lappa</name>
    <name type="common">Greater burdock</name>
    <name type="synonym">Lappa major</name>
    <dbReference type="NCBI Taxonomy" id="4217"/>
    <lineage>
        <taxon>Eukaryota</taxon>
        <taxon>Viridiplantae</taxon>
        <taxon>Streptophyta</taxon>
        <taxon>Embryophyta</taxon>
        <taxon>Tracheophyta</taxon>
        <taxon>Spermatophyta</taxon>
        <taxon>Magnoliopsida</taxon>
        <taxon>eudicotyledons</taxon>
        <taxon>Gunneridae</taxon>
        <taxon>Pentapetalae</taxon>
        <taxon>asterids</taxon>
        <taxon>campanulids</taxon>
        <taxon>Asterales</taxon>
        <taxon>Asteraceae</taxon>
        <taxon>Carduoideae</taxon>
        <taxon>Cardueae</taxon>
        <taxon>Arctiinae</taxon>
        <taxon>Arctium</taxon>
    </lineage>
</organism>
<reference evidence="2" key="1">
    <citation type="journal article" date="2022" name="Mol. Ecol. Resour.">
        <title>The genomes of chicory, endive, great burdock and yacon provide insights into Asteraceae palaeo-polyploidization history and plant inulin production.</title>
        <authorList>
            <person name="Fan W."/>
            <person name="Wang S."/>
            <person name="Wang H."/>
            <person name="Wang A."/>
            <person name="Jiang F."/>
            <person name="Liu H."/>
            <person name="Zhao H."/>
            <person name="Xu D."/>
            <person name="Zhang Y."/>
        </authorList>
    </citation>
    <scope>NUCLEOTIDE SEQUENCE [LARGE SCALE GENOMIC DNA]</scope>
    <source>
        <strain evidence="2">cv. Niubang</strain>
    </source>
</reference>
<gene>
    <name evidence="1" type="ORF">L6452_34215</name>
</gene>
<accession>A0ACB8YLU0</accession>
<evidence type="ECO:0000313" key="1">
    <source>
        <dbReference type="EMBL" id="KAI3684985.1"/>
    </source>
</evidence>